<dbReference type="AlphaFoldDB" id="A0A1L7CEC9"/>
<dbReference type="Proteomes" id="UP000185478">
    <property type="component" value="Chromosome"/>
</dbReference>
<accession>A0A1L7CEC9</accession>
<dbReference type="KEGG" id="caqu:CAQU_03090"/>
<proteinExistence type="predicted"/>
<dbReference type="EMBL" id="CP009245">
    <property type="protein sequence ID" value="APT84222.1"/>
    <property type="molecule type" value="Genomic_DNA"/>
</dbReference>
<reference evidence="1 2" key="1">
    <citation type="submission" date="2014-08" db="EMBL/GenBank/DDBJ databases">
        <title>Complete genome sequence of Corynebacterium aquilae S-613T(T) (=DSM 44791(T)), isolated from the choana of a healthy golden eagle.</title>
        <authorList>
            <person name="Ruckert C."/>
            <person name="Albersmeier A."/>
            <person name="Winkler A."/>
            <person name="Kalinowski J."/>
        </authorList>
    </citation>
    <scope>NUCLEOTIDE SEQUENCE [LARGE SCALE GENOMIC DNA]</scope>
    <source>
        <strain evidence="1 2">S-613</strain>
    </source>
</reference>
<gene>
    <name evidence="1" type="ORF">CAQU_03090</name>
</gene>
<protein>
    <submittedName>
        <fullName evidence="1">Uncharacterized protein</fullName>
    </submittedName>
</protein>
<evidence type="ECO:0000313" key="2">
    <source>
        <dbReference type="Proteomes" id="UP000185478"/>
    </source>
</evidence>
<sequence>MSEKTYNLVRDHAELYVEHKLPLTVLAVAADDTGAATMSLAELSRKSRYSPLEVSGALETLNALGVIQSVTIHEDVVSCQIDINGLAAGAYAKPLPFVFDDGEVES</sequence>
<dbReference type="RefSeq" id="WP_075725095.1">
    <property type="nucleotide sequence ID" value="NZ_CP009245.1"/>
</dbReference>
<name>A0A1L7CEC9_9CORY</name>
<organism evidence="1 2">
    <name type="scientific">Corynebacterium aquilae DSM 44791</name>
    <dbReference type="NCBI Taxonomy" id="1431546"/>
    <lineage>
        <taxon>Bacteria</taxon>
        <taxon>Bacillati</taxon>
        <taxon>Actinomycetota</taxon>
        <taxon>Actinomycetes</taxon>
        <taxon>Mycobacteriales</taxon>
        <taxon>Corynebacteriaceae</taxon>
        <taxon>Corynebacterium</taxon>
    </lineage>
</organism>
<evidence type="ECO:0000313" key="1">
    <source>
        <dbReference type="EMBL" id="APT84222.1"/>
    </source>
</evidence>
<keyword evidence="2" id="KW-1185">Reference proteome</keyword>